<organism evidence="1 2">
    <name type="scientific">Mucilaginibacter antarcticus</name>
    <dbReference type="NCBI Taxonomy" id="1855725"/>
    <lineage>
        <taxon>Bacteria</taxon>
        <taxon>Pseudomonadati</taxon>
        <taxon>Bacteroidota</taxon>
        <taxon>Sphingobacteriia</taxon>
        <taxon>Sphingobacteriales</taxon>
        <taxon>Sphingobacteriaceae</taxon>
        <taxon>Mucilaginibacter</taxon>
    </lineage>
</organism>
<reference evidence="2" key="1">
    <citation type="journal article" date="2019" name="Int. J. Syst. Evol. Microbiol.">
        <title>The Global Catalogue of Microorganisms (GCM) 10K type strain sequencing project: providing services to taxonomists for standard genome sequencing and annotation.</title>
        <authorList>
            <consortium name="The Broad Institute Genomics Platform"/>
            <consortium name="The Broad Institute Genome Sequencing Center for Infectious Disease"/>
            <person name="Wu L."/>
            <person name="Ma J."/>
        </authorList>
    </citation>
    <scope>NUCLEOTIDE SEQUENCE [LARGE SCALE GENOMIC DNA]</scope>
    <source>
        <strain evidence="2">KCTC 52232</strain>
    </source>
</reference>
<dbReference type="Proteomes" id="UP001597601">
    <property type="component" value="Unassembled WGS sequence"/>
</dbReference>
<dbReference type="PROSITE" id="PS51257">
    <property type="entry name" value="PROKAR_LIPOPROTEIN"/>
    <property type="match status" value="1"/>
</dbReference>
<protein>
    <submittedName>
        <fullName evidence="1">Adenosylhomocysteinase</fullName>
    </submittedName>
</protein>
<dbReference type="EMBL" id="JBHUON010000023">
    <property type="protein sequence ID" value="MFD2866253.1"/>
    <property type="molecule type" value="Genomic_DNA"/>
</dbReference>
<gene>
    <name evidence="1" type="ORF">ACFSYC_16270</name>
</gene>
<keyword evidence="2" id="KW-1185">Reference proteome</keyword>
<comment type="caution">
    <text evidence="1">The sequence shown here is derived from an EMBL/GenBank/DDBJ whole genome shotgun (WGS) entry which is preliminary data.</text>
</comment>
<evidence type="ECO:0000313" key="2">
    <source>
        <dbReference type="Proteomes" id="UP001597601"/>
    </source>
</evidence>
<accession>A0ABW5XTJ1</accession>
<evidence type="ECO:0000313" key="1">
    <source>
        <dbReference type="EMBL" id="MFD2866253.1"/>
    </source>
</evidence>
<sequence>MKRHLILYSTLIVLSACAVKKQGVTQSTKANTTVVAQADGSSYEKAIVINASGEMQGIKAEYDWLKQNYPGYTRKGQSSGSYNKRQYDMLQFTTADGNAKTIYFDITSFFGKF</sequence>
<proteinExistence type="predicted"/>
<name>A0ABW5XTJ1_9SPHI</name>
<dbReference type="RefSeq" id="WP_377129717.1">
    <property type="nucleotide sequence ID" value="NZ_JBHUHN010000001.1"/>
</dbReference>